<accession>A0A541B0U8</accession>
<feature type="transmembrane region" description="Helical" evidence="1">
    <location>
        <begin position="187"/>
        <end position="213"/>
    </location>
</feature>
<keyword evidence="1" id="KW-0472">Membrane</keyword>
<feature type="transmembrane region" description="Helical" evidence="1">
    <location>
        <begin position="17"/>
        <end position="35"/>
    </location>
</feature>
<feature type="transmembrane region" description="Helical" evidence="1">
    <location>
        <begin position="156"/>
        <end position="180"/>
    </location>
</feature>
<dbReference type="Pfam" id="PF12679">
    <property type="entry name" value="ABC2_membrane_2"/>
    <property type="match status" value="1"/>
</dbReference>
<dbReference type="AlphaFoldDB" id="A0A541B0U8"/>
<feature type="transmembrane region" description="Helical" evidence="1">
    <location>
        <begin position="76"/>
        <end position="97"/>
    </location>
</feature>
<evidence type="ECO:0000313" key="3">
    <source>
        <dbReference type="Proteomes" id="UP000316256"/>
    </source>
</evidence>
<name>A0A541B0U8_9NOCA</name>
<protein>
    <submittedName>
        <fullName evidence="2">ABC transporter permease subunit</fullName>
    </submittedName>
</protein>
<dbReference type="GO" id="GO:0140359">
    <property type="term" value="F:ABC-type transporter activity"/>
    <property type="evidence" value="ECO:0007669"/>
    <property type="project" value="InterPro"/>
</dbReference>
<dbReference type="Proteomes" id="UP000316256">
    <property type="component" value="Unassembled WGS sequence"/>
</dbReference>
<comment type="caution">
    <text evidence="2">The sequence shown here is derived from an EMBL/GenBank/DDBJ whole genome shotgun (WGS) entry which is preliminary data.</text>
</comment>
<dbReference type="PANTHER" id="PTHR37305">
    <property type="entry name" value="INTEGRAL MEMBRANE PROTEIN-RELATED"/>
    <property type="match status" value="1"/>
</dbReference>
<evidence type="ECO:0000313" key="2">
    <source>
        <dbReference type="EMBL" id="TQF65947.1"/>
    </source>
</evidence>
<dbReference type="RefSeq" id="WP_142102120.1">
    <property type="nucleotide sequence ID" value="NZ_VIGH01000009.1"/>
</dbReference>
<feature type="transmembrane region" description="Helical" evidence="1">
    <location>
        <begin position="233"/>
        <end position="256"/>
    </location>
</feature>
<sequence length="262" mass="27430">MSIDLAGLDLRLRRRSIFFYALGIALYALIIVVLYPSFKNDTGLDELFSGNLTFGALFGIAGSLTSPAGWLNANLYANFLPLIVLMVTIGYGASCIAGQDEDGTLALIATLPVERRWIALQKAAAMVALSLAVPIVTGLCVLIGRGFSLDVDLWNLVGTTVGVVLLGLAFGMLAMVVAAAGASRGAAIGVASAVAAASYLVSSLATTIDWLHSAKYASLFYYAVGDNQLEEGLSWPSVTVLLATTGVFLVATLIAFDGRDIR</sequence>
<keyword evidence="1" id="KW-0812">Transmembrane</keyword>
<reference evidence="2 3" key="1">
    <citation type="submission" date="2019-06" db="EMBL/GenBank/DDBJ databases">
        <title>Rhodococcus spaelei sp. nov., isolated from a cave.</title>
        <authorList>
            <person name="Lee S.D."/>
        </authorList>
    </citation>
    <scope>NUCLEOTIDE SEQUENCE [LARGE SCALE GENOMIC DNA]</scope>
    <source>
        <strain evidence="2 3">C9-5</strain>
    </source>
</reference>
<dbReference type="GO" id="GO:0005886">
    <property type="term" value="C:plasma membrane"/>
    <property type="evidence" value="ECO:0007669"/>
    <property type="project" value="UniProtKB-SubCell"/>
</dbReference>
<dbReference type="EMBL" id="VIGH01000009">
    <property type="protein sequence ID" value="TQF65947.1"/>
    <property type="molecule type" value="Genomic_DNA"/>
</dbReference>
<dbReference type="OrthoDB" id="3686802at2"/>
<gene>
    <name evidence="2" type="ORF">FK531_18870</name>
</gene>
<evidence type="ECO:0000256" key="1">
    <source>
        <dbReference type="SAM" id="Phobius"/>
    </source>
</evidence>
<dbReference type="PANTHER" id="PTHR37305:SF1">
    <property type="entry name" value="MEMBRANE PROTEIN"/>
    <property type="match status" value="1"/>
</dbReference>
<keyword evidence="1" id="KW-1133">Transmembrane helix</keyword>
<feature type="transmembrane region" description="Helical" evidence="1">
    <location>
        <begin position="123"/>
        <end position="144"/>
    </location>
</feature>
<organism evidence="2 3">
    <name type="scientific">Rhodococcus spelaei</name>
    <dbReference type="NCBI Taxonomy" id="2546320"/>
    <lineage>
        <taxon>Bacteria</taxon>
        <taxon>Bacillati</taxon>
        <taxon>Actinomycetota</taxon>
        <taxon>Actinomycetes</taxon>
        <taxon>Mycobacteriales</taxon>
        <taxon>Nocardiaceae</taxon>
        <taxon>Rhodococcus</taxon>
    </lineage>
</organism>
<keyword evidence="3" id="KW-1185">Reference proteome</keyword>
<proteinExistence type="predicted"/>